<gene>
    <name evidence="13" type="ORF">BUALT_Bualt13G0097100</name>
</gene>
<feature type="transmembrane region" description="Helical" evidence="10">
    <location>
        <begin position="160"/>
        <end position="181"/>
    </location>
</feature>
<protein>
    <recommendedName>
        <fullName evidence="15">Cation/H+ exchanger domain-containing protein</fullName>
    </recommendedName>
</protein>
<evidence type="ECO:0000256" key="3">
    <source>
        <dbReference type="ARBA" id="ARBA00022538"/>
    </source>
</evidence>
<dbReference type="Gene3D" id="1.20.1530.20">
    <property type="match status" value="1"/>
</dbReference>
<comment type="similarity">
    <text evidence="9">Belongs to the monovalent cation:proton antiporter 2 (CPA2) transporter (TC 2.A.37) family. CHX (TC 2.A.37.4) subfamily.</text>
</comment>
<dbReference type="GO" id="GO:0015297">
    <property type="term" value="F:antiporter activity"/>
    <property type="evidence" value="ECO:0007669"/>
    <property type="project" value="InterPro"/>
</dbReference>
<dbReference type="InterPro" id="IPR006153">
    <property type="entry name" value="Cation/H_exchanger_TM"/>
</dbReference>
<feature type="domain" description="Cation/H+ exchanger transmembrane" evidence="11">
    <location>
        <begin position="45"/>
        <end position="428"/>
    </location>
</feature>
<keyword evidence="3" id="KW-0633">Potassium transport</keyword>
<feature type="transmembrane region" description="Helical" evidence="10">
    <location>
        <begin position="410"/>
        <end position="430"/>
    </location>
</feature>
<feature type="transmembrane region" description="Helical" evidence="10">
    <location>
        <begin position="347"/>
        <end position="365"/>
    </location>
</feature>
<evidence type="ECO:0000256" key="6">
    <source>
        <dbReference type="ARBA" id="ARBA00022989"/>
    </source>
</evidence>
<evidence type="ECO:0000313" key="14">
    <source>
        <dbReference type="Proteomes" id="UP000826271"/>
    </source>
</evidence>
<dbReference type="PANTHER" id="PTHR32468:SF109">
    <property type="entry name" value="CATION_H(+) ANTIPORTER 24-RELATED"/>
    <property type="match status" value="1"/>
</dbReference>
<keyword evidence="7" id="KW-0406">Ion transport</keyword>
<feature type="transmembrane region" description="Helical" evidence="10">
    <location>
        <begin position="314"/>
        <end position="335"/>
    </location>
</feature>
<keyword evidence="4 10" id="KW-0812">Transmembrane</keyword>
<evidence type="ECO:0000256" key="4">
    <source>
        <dbReference type="ARBA" id="ARBA00022692"/>
    </source>
</evidence>
<evidence type="ECO:0008006" key="15">
    <source>
        <dbReference type="Google" id="ProtNLM"/>
    </source>
</evidence>
<feature type="transmembrane region" description="Helical" evidence="10">
    <location>
        <begin position="264"/>
        <end position="294"/>
    </location>
</feature>
<sequence>MEINDDLFICREIRNDHPFGIFYGQNPLDFSFPLILLELSSLIIISRVFRFLLKPLRQPKVISEILGGIILGPSVLCRIEIFRAYVFPDNAEYVIKNLGVVGFMYFLFVSGVKMDIHLVRRVDKKHWYIALIGIVVPLICSASFAFIVKKSLDKETGKISSIWGITSSLAITAFPVLYPILRELNLLNSEIGKMALSTAVISDVIGISGIVIFEASKQGEYKPILSLWYMISVIVVLGSIMGGFRQAMMWIVRTTPEGKPVDQIYVVSILLGVMVIGFIADMFGLAICNGPLWLGLAVPDGPPLGAILVEKSETIVMNILIPFSFMYVGMITDFSSMNGQWSHLQPLVLMVLVGYTIKILSTLIASRFLDLTIRDSLTLGLIMSLRGEVELLLFMHWMDFKMIGQPHFTALVLLTVFTTGLATPLISILYDPTRPYMVNKRRNIQHTPPGMELHILACITGEENLSAIIKLLEVSNPTVNSPFSVYALNVVELVGRANPIFIDHENQENGANPSNIHNALKNFEEARGGCIKIHSYTTIAPKRSMYQEICELALNKIACLIILDSEHGFESVISSVLAHAPCSVGILVNKGPYQNLVGGVMRSTPMHHLVVLFLGGSDAREALSYADRMAANASISLTVIRFLAQNNEGDNEMEKKLDDGLVTWFWVKNEGKNQVVYREVVVNNGEETISAIRELNNESYDLWIVGRKNGINPVLLKGLSNWGENNELGVIGEYVASVDFGSRASVLAVQQQILRGQQH</sequence>
<keyword evidence="6 10" id="KW-1133">Transmembrane helix</keyword>
<dbReference type="InterPro" id="IPR057290">
    <property type="entry name" value="CHX17_C"/>
</dbReference>
<dbReference type="Gene3D" id="3.40.50.12370">
    <property type="match status" value="1"/>
</dbReference>
<feature type="transmembrane region" description="Helical" evidence="10">
    <location>
        <begin position="225"/>
        <end position="244"/>
    </location>
</feature>
<evidence type="ECO:0000256" key="9">
    <source>
        <dbReference type="ARBA" id="ARBA00038341"/>
    </source>
</evidence>
<dbReference type="InterPro" id="IPR038770">
    <property type="entry name" value="Na+/solute_symporter_sf"/>
</dbReference>
<evidence type="ECO:0000256" key="8">
    <source>
        <dbReference type="ARBA" id="ARBA00023136"/>
    </source>
</evidence>
<proteinExistence type="inferred from homology"/>
<evidence type="ECO:0000256" key="2">
    <source>
        <dbReference type="ARBA" id="ARBA00022448"/>
    </source>
</evidence>
<keyword evidence="2" id="KW-0813">Transport</keyword>
<feature type="transmembrane region" description="Helical" evidence="10">
    <location>
        <begin position="98"/>
        <end position="116"/>
    </location>
</feature>
<dbReference type="GO" id="GO:0006813">
    <property type="term" value="P:potassium ion transport"/>
    <property type="evidence" value="ECO:0007669"/>
    <property type="project" value="UniProtKB-KW"/>
</dbReference>
<name>A0AAV6WLV3_9LAMI</name>
<dbReference type="Pfam" id="PF00999">
    <property type="entry name" value="Na_H_Exchanger"/>
    <property type="match status" value="1"/>
</dbReference>
<comment type="subcellular location">
    <subcellularLocation>
        <location evidence="1">Membrane</location>
        <topology evidence="1">Multi-pass membrane protein</topology>
    </subcellularLocation>
</comment>
<keyword evidence="5" id="KW-0630">Potassium</keyword>
<feature type="transmembrane region" description="Helical" evidence="10">
    <location>
        <begin position="30"/>
        <end position="53"/>
    </location>
</feature>
<dbReference type="Pfam" id="PF23259">
    <property type="entry name" value="CHX17_C"/>
    <property type="match status" value="1"/>
</dbReference>
<dbReference type="GO" id="GO:0016020">
    <property type="term" value="C:membrane"/>
    <property type="evidence" value="ECO:0007669"/>
    <property type="project" value="UniProtKB-SubCell"/>
</dbReference>
<feature type="transmembrane region" description="Helical" evidence="10">
    <location>
        <begin position="128"/>
        <end position="148"/>
    </location>
</feature>
<organism evidence="13 14">
    <name type="scientific">Buddleja alternifolia</name>
    <dbReference type="NCBI Taxonomy" id="168488"/>
    <lineage>
        <taxon>Eukaryota</taxon>
        <taxon>Viridiplantae</taxon>
        <taxon>Streptophyta</taxon>
        <taxon>Embryophyta</taxon>
        <taxon>Tracheophyta</taxon>
        <taxon>Spermatophyta</taxon>
        <taxon>Magnoliopsida</taxon>
        <taxon>eudicotyledons</taxon>
        <taxon>Gunneridae</taxon>
        <taxon>Pentapetalae</taxon>
        <taxon>asterids</taxon>
        <taxon>lamiids</taxon>
        <taxon>Lamiales</taxon>
        <taxon>Scrophulariaceae</taxon>
        <taxon>Buddlejeae</taxon>
        <taxon>Buddleja</taxon>
    </lineage>
</organism>
<feature type="transmembrane region" description="Helical" evidence="10">
    <location>
        <begin position="193"/>
        <end position="213"/>
    </location>
</feature>
<evidence type="ECO:0000313" key="13">
    <source>
        <dbReference type="EMBL" id="KAG8371526.1"/>
    </source>
</evidence>
<dbReference type="PANTHER" id="PTHR32468">
    <property type="entry name" value="CATION/H + ANTIPORTER"/>
    <property type="match status" value="1"/>
</dbReference>
<dbReference type="GO" id="GO:0012505">
    <property type="term" value="C:endomembrane system"/>
    <property type="evidence" value="ECO:0007669"/>
    <property type="project" value="TreeGrafter"/>
</dbReference>
<accession>A0AAV6WLV3</accession>
<evidence type="ECO:0000256" key="1">
    <source>
        <dbReference type="ARBA" id="ARBA00004141"/>
    </source>
</evidence>
<evidence type="ECO:0000256" key="7">
    <source>
        <dbReference type="ARBA" id="ARBA00023065"/>
    </source>
</evidence>
<evidence type="ECO:0000259" key="11">
    <source>
        <dbReference type="Pfam" id="PF00999"/>
    </source>
</evidence>
<dbReference type="InterPro" id="IPR050794">
    <property type="entry name" value="CPA2_transporter"/>
</dbReference>
<comment type="caution">
    <text evidence="13">The sequence shown here is derived from an EMBL/GenBank/DDBJ whole genome shotgun (WGS) entry which is preliminary data.</text>
</comment>
<dbReference type="EMBL" id="WHWC01000013">
    <property type="protein sequence ID" value="KAG8371526.1"/>
    <property type="molecule type" value="Genomic_DNA"/>
</dbReference>
<evidence type="ECO:0000259" key="12">
    <source>
        <dbReference type="Pfam" id="PF23259"/>
    </source>
</evidence>
<dbReference type="Proteomes" id="UP000826271">
    <property type="component" value="Unassembled WGS sequence"/>
</dbReference>
<evidence type="ECO:0000256" key="5">
    <source>
        <dbReference type="ARBA" id="ARBA00022958"/>
    </source>
</evidence>
<reference evidence="13" key="1">
    <citation type="submission" date="2019-10" db="EMBL/GenBank/DDBJ databases">
        <authorList>
            <person name="Zhang R."/>
            <person name="Pan Y."/>
            <person name="Wang J."/>
            <person name="Ma R."/>
            <person name="Yu S."/>
        </authorList>
    </citation>
    <scope>NUCLEOTIDE SEQUENCE</scope>
    <source>
        <strain evidence="13">LA-IB0</strain>
        <tissue evidence="13">Leaf</tissue>
    </source>
</reference>
<feature type="domain" description="Cation/H(+) antiporter C-terminal" evidence="12">
    <location>
        <begin position="610"/>
        <end position="752"/>
    </location>
</feature>
<dbReference type="AlphaFoldDB" id="A0AAV6WLV3"/>
<evidence type="ECO:0000256" key="10">
    <source>
        <dbReference type="SAM" id="Phobius"/>
    </source>
</evidence>
<keyword evidence="14" id="KW-1185">Reference proteome</keyword>
<keyword evidence="8 10" id="KW-0472">Membrane</keyword>
<dbReference type="GO" id="GO:0006885">
    <property type="term" value="P:regulation of pH"/>
    <property type="evidence" value="ECO:0007669"/>
    <property type="project" value="TreeGrafter"/>
</dbReference>
<dbReference type="GO" id="GO:1902600">
    <property type="term" value="P:proton transmembrane transport"/>
    <property type="evidence" value="ECO:0007669"/>
    <property type="project" value="InterPro"/>
</dbReference>
<feature type="transmembrane region" description="Helical" evidence="10">
    <location>
        <begin position="377"/>
        <end position="398"/>
    </location>
</feature>